<evidence type="ECO:0000259" key="3">
    <source>
        <dbReference type="Pfam" id="PF01205"/>
    </source>
</evidence>
<dbReference type="Pfam" id="PF01205">
    <property type="entry name" value="Impact_N"/>
    <property type="match status" value="1"/>
</dbReference>
<dbReference type="InterPro" id="IPR001498">
    <property type="entry name" value="Impact_N"/>
</dbReference>
<evidence type="ECO:0000313" key="5">
    <source>
        <dbReference type="EMBL" id="MDT9594341.1"/>
    </source>
</evidence>
<comment type="caution">
    <text evidence="5">The sequence shown here is derived from an EMBL/GenBank/DDBJ whole genome shotgun (WGS) entry which is preliminary data.</text>
</comment>
<dbReference type="PANTHER" id="PTHR16301">
    <property type="entry name" value="IMPACT-RELATED"/>
    <property type="match status" value="1"/>
</dbReference>
<gene>
    <name evidence="5" type="ORF">RDV89_14750</name>
</gene>
<dbReference type="RefSeq" id="WP_315734020.1">
    <property type="nucleotide sequence ID" value="NZ_JAVYII010000006.1"/>
</dbReference>
<dbReference type="InterPro" id="IPR023582">
    <property type="entry name" value="Impact"/>
</dbReference>
<feature type="domain" description="UPF0029" evidence="4">
    <location>
        <begin position="144"/>
        <end position="198"/>
    </location>
</feature>
<dbReference type="SUPFAM" id="SSF54980">
    <property type="entry name" value="EF-G C-terminal domain-like"/>
    <property type="match status" value="1"/>
</dbReference>
<name>A0ABU3PYM6_9ACTN</name>
<dbReference type="Proteomes" id="UP001268542">
    <property type="component" value="Unassembled WGS sequence"/>
</dbReference>
<evidence type="ECO:0000256" key="1">
    <source>
        <dbReference type="ARBA" id="ARBA00007665"/>
    </source>
</evidence>
<reference evidence="5 6" key="1">
    <citation type="submission" date="2023-08" db="EMBL/GenBank/DDBJ databases">
        <title>Nocardioides seae sp. nov., a bacterium isolated from a soil.</title>
        <authorList>
            <person name="Wang X."/>
        </authorList>
    </citation>
    <scope>NUCLEOTIDE SEQUENCE [LARGE SCALE GENOMIC DNA]</scope>
    <source>
        <strain evidence="5 6">YZH12</strain>
    </source>
</reference>
<feature type="region of interest" description="Disordered" evidence="2">
    <location>
        <begin position="201"/>
        <end position="223"/>
    </location>
</feature>
<dbReference type="InterPro" id="IPR036956">
    <property type="entry name" value="Impact_N_sf"/>
</dbReference>
<evidence type="ECO:0000256" key="2">
    <source>
        <dbReference type="SAM" id="MobiDB-lite"/>
    </source>
</evidence>
<feature type="domain" description="Impact N-terminal" evidence="3">
    <location>
        <begin position="20"/>
        <end position="126"/>
    </location>
</feature>
<comment type="similarity">
    <text evidence="1">Belongs to the IMPACT family.</text>
</comment>
<dbReference type="Gene3D" id="3.30.230.30">
    <property type="entry name" value="Impact, N-terminal domain"/>
    <property type="match status" value="1"/>
</dbReference>
<sequence>MSPDAYLVPARDGRAETEVRRSRFLATVRRVEDEAAARSLVEELRRTHPDARHHCSALALGPWGAGSSVQRASDDGEPSGTAGAPMLEVLRGREVADVVVVVSRWFGGVLLGAGGLVRAYGDATRAGLDAVGVRRRERRDLLDVEVGHADAGRLESDLRSRGVVVLDTTYAATVTLRVAVAPARTADLVASVAALSAGTASTAPAGSSWVDVEDPQGSSTPST</sequence>
<dbReference type="PANTHER" id="PTHR16301:SF20">
    <property type="entry name" value="IMPACT FAMILY MEMBER YIGZ"/>
    <property type="match status" value="1"/>
</dbReference>
<proteinExistence type="inferred from homology"/>
<dbReference type="PROSITE" id="PS00910">
    <property type="entry name" value="UPF0029"/>
    <property type="match status" value="1"/>
</dbReference>
<dbReference type="EMBL" id="JAVYII010000006">
    <property type="protein sequence ID" value="MDT9594341.1"/>
    <property type="molecule type" value="Genomic_DNA"/>
</dbReference>
<dbReference type="InterPro" id="IPR035647">
    <property type="entry name" value="EFG_III/V"/>
</dbReference>
<dbReference type="InterPro" id="IPR020569">
    <property type="entry name" value="UPF0029_Impact_CS"/>
</dbReference>
<dbReference type="SUPFAM" id="SSF54211">
    <property type="entry name" value="Ribosomal protein S5 domain 2-like"/>
    <property type="match status" value="1"/>
</dbReference>
<evidence type="ECO:0000259" key="4">
    <source>
        <dbReference type="Pfam" id="PF09186"/>
    </source>
</evidence>
<dbReference type="InterPro" id="IPR020568">
    <property type="entry name" value="Ribosomal_Su5_D2-typ_SF"/>
</dbReference>
<accession>A0ABU3PYM6</accession>
<protein>
    <submittedName>
        <fullName evidence="5">YigZ family protein</fullName>
    </submittedName>
</protein>
<dbReference type="Pfam" id="PF09186">
    <property type="entry name" value="DUF1949"/>
    <property type="match status" value="1"/>
</dbReference>
<organism evidence="5 6">
    <name type="scientific">Nocardioides imazamoxiresistens</name>
    <dbReference type="NCBI Taxonomy" id="3231893"/>
    <lineage>
        <taxon>Bacteria</taxon>
        <taxon>Bacillati</taxon>
        <taxon>Actinomycetota</taxon>
        <taxon>Actinomycetes</taxon>
        <taxon>Propionibacteriales</taxon>
        <taxon>Nocardioidaceae</taxon>
        <taxon>Nocardioides</taxon>
    </lineage>
</organism>
<dbReference type="InterPro" id="IPR015269">
    <property type="entry name" value="UPF0029_Impact_C"/>
</dbReference>
<keyword evidence="6" id="KW-1185">Reference proteome</keyword>
<evidence type="ECO:0000313" key="6">
    <source>
        <dbReference type="Proteomes" id="UP001268542"/>
    </source>
</evidence>